<keyword evidence="2 4" id="KW-0863">Zinc-finger</keyword>
<dbReference type="InterPro" id="IPR051435">
    <property type="entry name" value="RING_finger_E3_ubiq-ligases"/>
</dbReference>
<dbReference type="InterPro" id="IPR027370">
    <property type="entry name" value="Znf-RING_euk"/>
</dbReference>
<dbReference type="PANTHER" id="PTHR22791">
    <property type="entry name" value="RING-TYPE DOMAIN-CONTAINING PROTEIN"/>
    <property type="match status" value="1"/>
</dbReference>
<dbReference type="EMBL" id="CATQJA010000862">
    <property type="protein sequence ID" value="CAJ0564361.1"/>
    <property type="molecule type" value="Genomic_DNA"/>
</dbReference>
<evidence type="ECO:0000256" key="3">
    <source>
        <dbReference type="ARBA" id="ARBA00022833"/>
    </source>
</evidence>
<dbReference type="Proteomes" id="UP001177023">
    <property type="component" value="Unassembled WGS sequence"/>
</dbReference>
<evidence type="ECO:0000256" key="5">
    <source>
        <dbReference type="SAM" id="MobiDB-lite"/>
    </source>
</evidence>
<evidence type="ECO:0000313" key="8">
    <source>
        <dbReference type="Proteomes" id="UP001177023"/>
    </source>
</evidence>
<feature type="domain" description="RING-type" evidence="6">
    <location>
        <begin position="27"/>
        <end position="76"/>
    </location>
</feature>
<sequence length="577" mass="65542">MPPVAFDQGSPGRLVSFLFEGDETVSCEVCFEAFQPIQRPPKILPCGHNFCSQCLFSICCHQEYYLLDSIKCPTCRRQFSTTTAKNAPTNYDLCKILESVKKGREVNNVTVIHVSGTEEPKTPKTSKSDKKKKTWKSTDLDRERRHREEIQFLAPDVKRLAGGSKREKVAVKRCQDCKRKVTAKNLEKLARYCEECSTSASVNFSCLECCVNLHNGHHLFSVQQMCSIKQQVLDEVREIRSKTVDAGERFDRRLSELRSAGAPIDSPSTCCCETKLHERSPRPTRCHNPKARGQATSPHDASQVHTLSARLEKAVIIPQNHDSPMHATKACDRFSSSFCSTATTTSRIRQQRLTVRGDDSLAREALHAIVSVLPQNEKSAQLAEILMRFTPKDTVEQRKQLYLNAAKLIVQFLYEDRDLPALEMFKDFFLNAFYQLHVLSRKKNEFGTETKKISRSQIWKSVQFCYNELLKVASKKFPASHPERIDVIDDLAYLCHLFADVCDQSTVTVCMIEAARARASDSFLDETQRNLADERLQQIDDHLLDCRKAQKLQQLRSTKQKSGLKSLFSCLRSTATA</sequence>
<keyword evidence="8" id="KW-1185">Reference proteome</keyword>
<dbReference type="InterPro" id="IPR013083">
    <property type="entry name" value="Znf_RING/FYVE/PHD"/>
</dbReference>
<dbReference type="PANTHER" id="PTHR22791:SF34">
    <property type="entry name" value="RING-TYPE DOMAIN-CONTAINING PROTEIN"/>
    <property type="match status" value="1"/>
</dbReference>
<dbReference type="GO" id="GO:0016567">
    <property type="term" value="P:protein ubiquitination"/>
    <property type="evidence" value="ECO:0007669"/>
    <property type="project" value="TreeGrafter"/>
</dbReference>
<dbReference type="InterPro" id="IPR001841">
    <property type="entry name" value="Znf_RING"/>
</dbReference>
<gene>
    <name evidence="7" type="ORF">MSPICULIGERA_LOCUS3040</name>
</gene>
<feature type="compositionally biased region" description="Basic and acidic residues" evidence="5">
    <location>
        <begin position="116"/>
        <end position="128"/>
    </location>
</feature>
<feature type="non-terminal residue" evidence="7">
    <location>
        <position position="1"/>
    </location>
</feature>
<organism evidence="7 8">
    <name type="scientific">Mesorhabditis spiculigera</name>
    <dbReference type="NCBI Taxonomy" id="96644"/>
    <lineage>
        <taxon>Eukaryota</taxon>
        <taxon>Metazoa</taxon>
        <taxon>Ecdysozoa</taxon>
        <taxon>Nematoda</taxon>
        <taxon>Chromadorea</taxon>
        <taxon>Rhabditida</taxon>
        <taxon>Rhabditina</taxon>
        <taxon>Rhabditomorpha</taxon>
        <taxon>Rhabditoidea</taxon>
        <taxon>Rhabditidae</taxon>
        <taxon>Mesorhabditinae</taxon>
        <taxon>Mesorhabditis</taxon>
    </lineage>
</organism>
<accession>A0AA36C8K8</accession>
<feature type="region of interest" description="Disordered" evidence="5">
    <location>
        <begin position="114"/>
        <end position="142"/>
    </location>
</feature>
<dbReference type="PROSITE" id="PS00518">
    <property type="entry name" value="ZF_RING_1"/>
    <property type="match status" value="1"/>
</dbReference>
<name>A0AA36C8K8_9BILA</name>
<dbReference type="Pfam" id="PF13445">
    <property type="entry name" value="zf-RING_UBOX"/>
    <property type="match status" value="1"/>
</dbReference>
<dbReference type="Gene3D" id="3.30.40.10">
    <property type="entry name" value="Zinc/RING finger domain, C3HC4 (zinc finger)"/>
    <property type="match status" value="1"/>
</dbReference>
<proteinExistence type="predicted"/>
<feature type="region of interest" description="Disordered" evidence="5">
    <location>
        <begin position="282"/>
        <end position="301"/>
    </location>
</feature>
<evidence type="ECO:0000313" key="7">
    <source>
        <dbReference type="EMBL" id="CAJ0564361.1"/>
    </source>
</evidence>
<dbReference type="InterPro" id="IPR017907">
    <property type="entry name" value="Znf_RING_CS"/>
</dbReference>
<evidence type="ECO:0000256" key="2">
    <source>
        <dbReference type="ARBA" id="ARBA00022771"/>
    </source>
</evidence>
<evidence type="ECO:0000256" key="4">
    <source>
        <dbReference type="PROSITE-ProRule" id="PRU00175"/>
    </source>
</evidence>
<dbReference type="GO" id="GO:0061630">
    <property type="term" value="F:ubiquitin protein ligase activity"/>
    <property type="evidence" value="ECO:0007669"/>
    <property type="project" value="TreeGrafter"/>
</dbReference>
<keyword evidence="3" id="KW-0862">Zinc</keyword>
<comment type="caution">
    <text evidence="7">The sequence shown here is derived from an EMBL/GenBank/DDBJ whole genome shotgun (WGS) entry which is preliminary data.</text>
</comment>
<evidence type="ECO:0000256" key="1">
    <source>
        <dbReference type="ARBA" id="ARBA00022723"/>
    </source>
</evidence>
<keyword evidence="1" id="KW-0479">Metal-binding</keyword>
<dbReference type="PROSITE" id="PS50089">
    <property type="entry name" value="ZF_RING_2"/>
    <property type="match status" value="1"/>
</dbReference>
<dbReference type="AlphaFoldDB" id="A0AA36C8K8"/>
<reference evidence="7" key="1">
    <citation type="submission" date="2023-06" db="EMBL/GenBank/DDBJ databases">
        <authorList>
            <person name="Delattre M."/>
        </authorList>
    </citation>
    <scope>NUCLEOTIDE SEQUENCE</scope>
    <source>
        <strain evidence="7">AF72</strain>
    </source>
</reference>
<dbReference type="SMART" id="SM00184">
    <property type="entry name" value="RING"/>
    <property type="match status" value="1"/>
</dbReference>
<protein>
    <recommendedName>
        <fullName evidence="6">RING-type domain-containing protein</fullName>
    </recommendedName>
</protein>
<dbReference type="SUPFAM" id="SSF57850">
    <property type="entry name" value="RING/U-box"/>
    <property type="match status" value="1"/>
</dbReference>
<dbReference type="GO" id="GO:0008270">
    <property type="term" value="F:zinc ion binding"/>
    <property type="evidence" value="ECO:0007669"/>
    <property type="project" value="UniProtKB-KW"/>
</dbReference>
<evidence type="ECO:0000259" key="6">
    <source>
        <dbReference type="PROSITE" id="PS50089"/>
    </source>
</evidence>